<dbReference type="CTD" id="109314266"/>
<feature type="region of interest" description="Disordered" evidence="1">
    <location>
        <begin position="355"/>
        <end position="388"/>
    </location>
</feature>
<name>A0A2Y9QX73_TRIMA</name>
<feature type="region of interest" description="Disordered" evidence="1">
    <location>
        <begin position="1456"/>
        <end position="1498"/>
    </location>
</feature>
<accession>A0A2Y9QX73</accession>
<feature type="region of interest" description="Disordered" evidence="1">
    <location>
        <begin position="1517"/>
        <end position="1553"/>
    </location>
</feature>
<dbReference type="KEGG" id="tmu:101359974"/>
<feature type="region of interest" description="Disordered" evidence="1">
    <location>
        <begin position="657"/>
        <end position="676"/>
    </location>
</feature>
<proteinExistence type="predicted"/>
<dbReference type="Proteomes" id="UP000248480">
    <property type="component" value="Unplaced"/>
</dbReference>
<dbReference type="InterPro" id="IPR031473">
    <property type="entry name" value="DUF4684"/>
</dbReference>
<dbReference type="InParanoid" id="A0A2Y9QX73"/>
<evidence type="ECO:0000313" key="2">
    <source>
        <dbReference type="Proteomes" id="UP000248480"/>
    </source>
</evidence>
<feature type="region of interest" description="Disordered" evidence="1">
    <location>
        <begin position="1590"/>
        <end position="1631"/>
    </location>
</feature>
<feature type="region of interest" description="Disordered" evidence="1">
    <location>
        <begin position="1"/>
        <end position="23"/>
    </location>
</feature>
<dbReference type="Pfam" id="PF15736">
    <property type="entry name" value="DUF4684"/>
    <property type="match status" value="3"/>
</dbReference>
<keyword evidence="2" id="KW-1185">Reference proteome</keyword>
<gene>
    <name evidence="3" type="primary">CUNH1orf167</name>
</gene>
<dbReference type="PANTHER" id="PTHR38493:SF1">
    <property type="entry name" value="SFI1 SPINDLE BODY DOMAIN-CONTAINING PROTEIN"/>
    <property type="match status" value="1"/>
</dbReference>
<feature type="region of interest" description="Disordered" evidence="1">
    <location>
        <begin position="403"/>
        <end position="440"/>
    </location>
</feature>
<feature type="region of interest" description="Disordered" evidence="1">
    <location>
        <begin position="39"/>
        <end position="61"/>
    </location>
</feature>
<feature type="region of interest" description="Disordered" evidence="1">
    <location>
        <begin position="311"/>
        <end position="331"/>
    </location>
</feature>
<feature type="region of interest" description="Disordered" evidence="1">
    <location>
        <begin position="850"/>
        <end position="884"/>
    </location>
</feature>
<organism evidence="2 3">
    <name type="scientific">Trichechus manatus latirostris</name>
    <name type="common">Florida manatee</name>
    <dbReference type="NCBI Taxonomy" id="127582"/>
    <lineage>
        <taxon>Eukaryota</taxon>
        <taxon>Metazoa</taxon>
        <taxon>Chordata</taxon>
        <taxon>Craniata</taxon>
        <taxon>Vertebrata</taxon>
        <taxon>Euteleostomi</taxon>
        <taxon>Mammalia</taxon>
        <taxon>Eutheria</taxon>
        <taxon>Afrotheria</taxon>
        <taxon>Sirenia</taxon>
        <taxon>Trichechidae</taxon>
        <taxon>Trichechus</taxon>
    </lineage>
</organism>
<reference evidence="3" key="1">
    <citation type="submission" date="2025-08" db="UniProtKB">
        <authorList>
            <consortium name="RefSeq"/>
        </authorList>
    </citation>
    <scope>IDENTIFICATION</scope>
</reference>
<protein>
    <submittedName>
        <fullName evidence="3">Uncharacterized protein C1orf167 homolog</fullName>
    </submittedName>
</protein>
<sequence length="1631" mass="178484">MELRPDTSHKENVPPRPAAPLRPEPWRFLKNLGVGLGSGHGQRVPVHQARRGGPAATPSPRTVLRQEPCLVQTNLASPGPSPGLALEDTIGRRATSSFLQQSNLQPRAGRPHLRAQSFAIQQSNLSLSKTSFVVRGNRTSSQLWSEPQESFSTHTLPWGSPLCCSGQLTCPSLSLRQSQPRAPDTPCPDFRPLAGFIPQDGCPQPGTRSWFALGRWTSGPVGEPLTLEDLAVPAQSQAQAPSHAGIQQSLASVRCLEHEASRVRCWASQEPLGPVRQDLWASGSQAVPAHHQPSQPALACWDERHRCPRSLREKTQGAQAGLSDSQANSQPVSAKTTFGMLTRDPLDPEQGVLPAHPLSGRGNCSPGPAYGGGQRGSPSLPQGAGNREARLCSSTFSSVAWGVLPGQEGGEGAPREQVRWEEERTASSHPPDTISARSALQNKAPNIVTLETKTACWQLLPRCFRAWRHLVQKPRAVAAAEALCRRQLLRKGLRALRWALHLQEAWLEVASGRHMKTLLARSFREWRELAAQQKQKRPHIQAVPESPASGGGWGQGPSGRKAAVDLASSSSPCSQHRPRAAVSRLGPCALPRPGSFTVSPGSLKKEEGGRPIPSHPGLRPDGRDTRIQILQALQRLAVLLLWCHQKGLARQERGIQREAAQAPPRTQRAVRPPKARHAHVAAPVRVVPLETQCQRAWLCRCFGAWQRFAQRGARCRDHLADRRVGTLSTCLRQWVQMKQLRASDGVKVTQLSLCRQKAGTTALRSPAPEAATAQGPGAVAQAPGLLLEQGQGSLQEACRRLALHRVLLLWRMQLSQRRQANFFLQGLQQRTLQHVLCQWRSRAWGLCTPSSSTRTTSALESPGSGPGGEASLGCSTPCGSLERPPRDPALLETLRATFLRATRQRRQEQSLLLWQARARQARAVASQYQRTLQRRVLLSWSHWTTAQGARRELAAHWAWAQSCKAALGLWRQQLAQWRAAEQWAQQRGRRLAQDALRRWHSCWQRQQILQEKYEAWAQVHLQGLQRAMFQSWQRAAGQRRHMVTGPEQLLLRSHFRSWCGLVREAGVLQAQHRAFQAGWKRRALEAAFAAWREALVAASRTQEQHVAWDAIAHWSRAVQQGRARKQLRRAWAQQAFTARRGALGLRLEAHRQAEEGAQAQVQAGVALCWTLSVRESCLCQVSRAYAARKLRVQVLEAWAQAAAQARVQRAAFAQLRQAGLRLLLRTHWAQWQTALLRVQQEAWAEAEEAGTVHPRPRADHTHCLRLANRGRLLLLMDAPAPWKQTRSCWTQAPGLGLPGTAQHHHLSGQSERQGMPWAQGDREQDLRWPLAPCRPPLRHAVQLWLQPPVRCHRAQGLPLCMTPSRPPTGPAGDCSSESRALKGTREAYQRRLGQLCVGVLDEGSCARGVGGWLRAALCGCGGSGSVGRGLPEPGPELGSPGQCSLLQDLEKQAQASGFAALSSSRGHAAQGTHGGFSPQDESTALAPGGTASPVPGLPAGQVPGNCMAALGRCSWGRTAGTDPSEWRLPQPRETSEPRGSSPHSSHFSTLTARKESVFQTQTVAPEMGLEDMAAAGAAAAFEKWHQRLAAKGRSGANSSLRPPSKLEDAQAPGHGGLRAELGPSCSCDLFS</sequence>
<evidence type="ECO:0000256" key="1">
    <source>
        <dbReference type="SAM" id="MobiDB-lite"/>
    </source>
</evidence>
<dbReference type="GeneID" id="101359974"/>
<evidence type="ECO:0000313" key="3">
    <source>
        <dbReference type="RefSeq" id="XP_023587965.1"/>
    </source>
</evidence>
<feature type="compositionally biased region" description="Polar residues" evidence="1">
    <location>
        <begin position="1537"/>
        <end position="1553"/>
    </location>
</feature>
<feature type="compositionally biased region" description="Pro residues" evidence="1">
    <location>
        <begin position="14"/>
        <end position="23"/>
    </location>
</feature>
<dbReference type="FunCoup" id="A0A2Y9QX73">
    <property type="interactions" value="1"/>
</dbReference>
<feature type="compositionally biased region" description="Basic and acidic residues" evidence="1">
    <location>
        <begin position="413"/>
        <end position="426"/>
    </location>
</feature>
<feature type="region of interest" description="Disordered" evidence="1">
    <location>
        <begin position="534"/>
        <end position="622"/>
    </location>
</feature>
<feature type="compositionally biased region" description="Polar residues" evidence="1">
    <location>
        <begin position="427"/>
        <end position="440"/>
    </location>
</feature>
<feature type="compositionally biased region" description="Polar residues" evidence="1">
    <location>
        <begin position="316"/>
        <end position="331"/>
    </location>
</feature>
<feature type="compositionally biased region" description="Basic and acidic residues" evidence="1">
    <location>
        <begin position="1"/>
        <end position="13"/>
    </location>
</feature>
<dbReference type="PANTHER" id="PTHR38493">
    <property type="entry name" value="CHROMOSOME 1 OPEN READING FRAME 167"/>
    <property type="match status" value="1"/>
</dbReference>
<dbReference type="RefSeq" id="XP_023587965.1">
    <property type="nucleotide sequence ID" value="XM_023732197.1"/>
</dbReference>